<dbReference type="InterPro" id="IPR003329">
    <property type="entry name" value="Cytidylyl_trans"/>
</dbReference>
<dbReference type="SUPFAM" id="SSF53756">
    <property type="entry name" value="UDP-Glycosyltransferase/glycogen phosphorylase"/>
    <property type="match status" value="1"/>
</dbReference>
<dbReference type="AlphaFoldDB" id="A0A6N2RT65"/>
<evidence type="ECO:0000256" key="3">
    <source>
        <dbReference type="ARBA" id="ARBA00022679"/>
    </source>
</evidence>
<dbReference type="PANTHER" id="PTHR11929">
    <property type="entry name" value="ALPHA- 1,3 -FUCOSYLTRANSFERASE"/>
    <property type="match status" value="1"/>
</dbReference>
<dbReference type="Gene3D" id="3.40.50.11660">
    <property type="entry name" value="Glycosyl transferase family 10, C-terminal domain"/>
    <property type="match status" value="1"/>
</dbReference>
<dbReference type="InterPro" id="IPR001503">
    <property type="entry name" value="Glyco_trans_10"/>
</dbReference>
<dbReference type="EC" id="2.7.7.82" evidence="6"/>
<dbReference type="GO" id="GO:0016020">
    <property type="term" value="C:membrane"/>
    <property type="evidence" value="ECO:0007669"/>
    <property type="project" value="InterPro"/>
</dbReference>
<organism evidence="6">
    <name type="scientific">Akkermansia muciniphila</name>
    <dbReference type="NCBI Taxonomy" id="239935"/>
    <lineage>
        <taxon>Bacteria</taxon>
        <taxon>Pseudomonadati</taxon>
        <taxon>Verrucomicrobiota</taxon>
        <taxon>Verrucomicrobiia</taxon>
        <taxon>Verrucomicrobiales</taxon>
        <taxon>Akkermansiaceae</taxon>
        <taxon>Akkermansia</taxon>
    </lineage>
</organism>
<keyword evidence="2" id="KW-0328">Glycosyltransferase</keyword>
<dbReference type="Pfam" id="PF02348">
    <property type="entry name" value="CTP_transf_3"/>
    <property type="match status" value="1"/>
</dbReference>
<dbReference type="GO" id="GO:0008417">
    <property type="term" value="F:fucosyltransferase activity"/>
    <property type="evidence" value="ECO:0007669"/>
    <property type="project" value="InterPro"/>
</dbReference>
<dbReference type="InterPro" id="IPR038577">
    <property type="entry name" value="GT10-like_C_sf"/>
</dbReference>
<dbReference type="GO" id="GO:0016779">
    <property type="term" value="F:nucleotidyltransferase activity"/>
    <property type="evidence" value="ECO:0007669"/>
    <property type="project" value="UniProtKB-KW"/>
</dbReference>
<protein>
    <submittedName>
        <fullName evidence="6">CMP-N,N'-diacetyllegionaminic acid synthase</fullName>
        <ecNumber evidence="6">2.7.7.82</ecNumber>
    </submittedName>
</protein>
<dbReference type="Pfam" id="PF18025">
    <property type="entry name" value="FucT_N"/>
    <property type="match status" value="1"/>
</dbReference>
<dbReference type="PANTHER" id="PTHR11929:SF194">
    <property type="entry name" value="ALPHA-(1,3)-FUCOSYLTRANSFERASE 10"/>
    <property type="match status" value="1"/>
</dbReference>
<sequence>MVEATDINSRQAKRAAFADFWPGFDPHDNILSAVLTERLGMTVVDDQDQADFLIYSVFGEKHQNFKGIRVFYTGESVKPRWDECDYAISFMKGDIPYPECHLRMPCWMNNGPVRRTGKIEQYSKDRKSLLSRHTRFCSFVYSNGNAPERIHFLRLLSRYKHVDCGGMVMNNMGSCVRDKIAFCSSCKFTIAFENYPAAGYVTEKLFDSLAALSLPIYWGAPDAGMEANPSRFVNAADFSTPEALAEYVIRLDQDEDLYLSYMDGPVFVPGQPDIGEYMNRLAEFFSMISCSGNICRTGRPRTEACRLHHGYPVMSRHDDGKQWTGKAELLLPQSLAATPFPVFCPEGKDTASQFIRKLAIIPAKKHSERCPDKNRRLLNGRPLFLYSVSYALQEGFVPVVSTDSEEVLERCRREGIQCFRETVDDRRMENCVRQVLTRFSCDIFAVLQPTSPFRRRGLLRQMAEDMEKGKIQSAYTARKTKMIGHMEGHFHLAHREQDAKKFFYFFDGNINVVTRKKFLESGTMFDDGSCPYPNDFPCCLQIDTEEEWKALSRLGEFKDCQCFLASEGHKKRICIVSNKRDLKRNYSSFVDSCDKVMRISKMDNLNSGLAGKRTDIVLVSCFAGYLAFSPEERHMEILRGVPEIYFNNEELGYSNEFACREGLENWKFMPGEVHRSTGNFTTLSKALCLADYLFPEAQLYYLGDTDMNLRAAGSSKHHAPTENAYMQSLIDSGRVIPILEDAAGEFHYSAPAPPVSSQGNVPAPDLLPVDTVLISHPQWTDQFQMNEKRGRRLHRNDHATILQHDENKLVLKWDNWGTEEFLRMEEGKYQYLDYHYSSTINEVNKYARELLINPYDGYNSVFRHSSRPFIGMRYHQWEGLLLLERMYRDVEKGVRKMPRLQSVLLMGICKDAFAALILAQRLKKDFPHLHIGVWGCPWPVDLSGQSPVYRGIRVSPSHEQIREKRPFKNLLERYGDPLKLLQQPESSGLCLFAFYSTSQHWTLDEEATNRLAPYLLKTYAHQAGSKEHHTVVHGKIVHLVKEKPALVQSWIEEMFRMMETESGNHGEVRNLRISA</sequence>
<reference evidence="6" key="1">
    <citation type="submission" date="2019-11" db="EMBL/GenBank/DDBJ databases">
        <authorList>
            <person name="Feng L."/>
        </authorList>
    </citation>
    <scope>NUCLEOTIDE SEQUENCE</scope>
    <source>
        <strain evidence="6">AMuciniphilaLFYP55</strain>
    </source>
</reference>
<name>A0A6N2RT65_9BACT</name>
<feature type="domain" description="Fucosyltransferase C-terminal" evidence="4">
    <location>
        <begin position="134"/>
        <end position="262"/>
    </location>
</feature>
<keyword evidence="3 6" id="KW-0808">Transferase</keyword>
<dbReference type="SUPFAM" id="SSF53448">
    <property type="entry name" value="Nucleotide-diphospho-sugar transferases"/>
    <property type="match status" value="1"/>
</dbReference>
<dbReference type="EMBL" id="CACRSS010000002">
    <property type="protein sequence ID" value="VYS84573.1"/>
    <property type="molecule type" value="Genomic_DNA"/>
</dbReference>
<dbReference type="InterPro" id="IPR041058">
    <property type="entry name" value="FucT_N"/>
</dbReference>
<dbReference type="RefSeq" id="WP_102721480.1">
    <property type="nucleotide sequence ID" value="NZ_CACRSS010000002.1"/>
</dbReference>
<dbReference type="OrthoDB" id="9791032at2"/>
<evidence type="ECO:0000256" key="1">
    <source>
        <dbReference type="ARBA" id="ARBA00008919"/>
    </source>
</evidence>
<gene>
    <name evidence="6" type="primary">neuA</name>
    <name evidence="6" type="ORF">AMLFYP55_01820</name>
</gene>
<accession>A0A6N2RT65</accession>
<evidence type="ECO:0000259" key="4">
    <source>
        <dbReference type="Pfam" id="PF00852"/>
    </source>
</evidence>
<keyword evidence="6" id="KW-0548">Nucleotidyltransferase</keyword>
<dbReference type="Pfam" id="PF00852">
    <property type="entry name" value="Glyco_transf_10"/>
    <property type="match status" value="1"/>
</dbReference>
<evidence type="ECO:0000256" key="2">
    <source>
        <dbReference type="ARBA" id="ARBA00022676"/>
    </source>
</evidence>
<evidence type="ECO:0000259" key="5">
    <source>
        <dbReference type="Pfam" id="PF18025"/>
    </source>
</evidence>
<feature type="domain" description="Alpha-(1,3)-fucosyltransferase FucT N-terminal" evidence="5">
    <location>
        <begin position="16"/>
        <end position="108"/>
    </location>
</feature>
<evidence type="ECO:0000313" key="6">
    <source>
        <dbReference type="EMBL" id="VYS84573.1"/>
    </source>
</evidence>
<dbReference type="InterPro" id="IPR029044">
    <property type="entry name" value="Nucleotide-diphossugar_trans"/>
</dbReference>
<dbReference type="InterPro" id="IPR055270">
    <property type="entry name" value="Glyco_tran_10_C"/>
</dbReference>
<dbReference type="Gene3D" id="3.90.550.10">
    <property type="entry name" value="Spore Coat Polysaccharide Biosynthesis Protein SpsA, Chain A"/>
    <property type="match status" value="1"/>
</dbReference>
<comment type="similarity">
    <text evidence="1">Belongs to the glycosyltransferase 10 family.</text>
</comment>
<proteinExistence type="inferred from homology"/>